<feature type="binding site" evidence="3">
    <location>
        <begin position="13"/>
        <end position="15"/>
    </location>
    <ligand>
        <name>shikimate</name>
        <dbReference type="ChEBI" id="CHEBI:36208"/>
    </ligand>
</feature>
<feature type="active site" description="Proton acceptor" evidence="3">
    <location>
        <position position="63"/>
    </location>
</feature>
<feature type="domain" description="Shikimate dehydrogenase substrate binding N-terminal" evidence="4">
    <location>
        <begin position="5"/>
        <end position="86"/>
    </location>
</feature>
<feature type="binding site" evidence="3">
    <location>
        <position position="216"/>
    </location>
    <ligand>
        <name>NADP(+)</name>
        <dbReference type="ChEBI" id="CHEBI:58349"/>
    </ligand>
</feature>
<feature type="binding site" evidence="3">
    <location>
        <position position="218"/>
    </location>
    <ligand>
        <name>shikimate</name>
        <dbReference type="ChEBI" id="CHEBI:36208"/>
    </ligand>
</feature>
<dbReference type="AlphaFoldDB" id="A0A6N7VME0"/>
<dbReference type="OrthoDB" id="9792692at2"/>
<comment type="function">
    <text evidence="3">Involved in the biosynthesis of the chorismate, which leads to the biosynthesis of aromatic amino acids. Catalyzes the reversible NADPH linked reduction of 3-dehydroshikimate (DHSA) to yield shikimate (SA).</text>
</comment>
<comment type="subunit">
    <text evidence="3">Homodimer.</text>
</comment>
<dbReference type="SUPFAM" id="SSF51735">
    <property type="entry name" value="NAD(P)-binding Rossmann-fold domains"/>
    <property type="match status" value="1"/>
</dbReference>
<dbReference type="RefSeq" id="WP_154488547.1">
    <property type="nucleotide sequence ID" value="NZ_VULN01000015.1"/>
</dbReference>
<dbReference type="GO" id="GO:0009073">
    <property type="term" value="P:aromatic amino acid family biosynthetic process"/>
    <property type="evidence" value="ECO:0007669"/>
    <property type="project" value="UniProtKB-KW"/>
</dbReference>
<dbReference type="GO" id="GO:0050661">
    <property type="term" value="F:NADP binding"/>
    <property type="evidence" value="ECO:0007669"/>
    <property type="project" value="TreeGrafter"/>
</dbReference>
<feature type="binding site" evidence="3">
    <location>
        <position position="246"/>
    </location>
    <ligand>
        <name>shikimate</name>
        <dbReference type="ChEBI" id="CHEBI:36208"/>
    </ligand>
</feature>
<keyword evidence="3" id="KW-0560">Oxidoreductase</keyword>
<organism evidence="5 6">
    <name type="scientific">Acidaminococcus fermentans</name>
    <dbReference type="NCBI Taxonomy" id="905"/>
    <lineage>
        <taxon>Bacteria</taxon>
        <taxon>Bacillati</taxon>
        <taxon>Bacillota</taxon>
        <taxon>Negativicutes</taxon>
        <taxon>Acidaminococcales</taxon>
        <taxon>Acidaminococcaceae</taxon>
        <taxon>Acidaminococcus</taxon>
    </lineage>
</organism>
<dbReference type="HAMAP" id="MF_00222">
    <property type="entry name" value="Shikimate_DH_AroE"/>
    <property type="match status" value="1"/>
</dbReference>
<dbReference type="InterPro" id="IPR022893">
    <property type="entry name" value="Shikimate_DH_fam"/>
</dbReference>
<comment type="catalytic activity">
    <reaction evidence="3">
        <text>shikimate + NADP(+) = 3-dehydroshikimate + NADPH + H(+)</text>
        <dbReference type="Rhea" id="RHEA:17737"/>
        <dbReference type="ChEBI" id="CHEBI:15378"/>
        <dbReference type="ChEBI" id="CHEBI:16630"/>
        <dbReference type="ChEBI" id="CHEBI:36208"/>
        <dbReference type="ChEBI" id="CHEBI:57783"/>
        <dbReference type="ChEBI" id="CHEBI:58349"/>
        <dbReference type="EC" id="1.1.1.25"/>
    </reaction>
</comment>
<comment type="pathway">
    <text evidence="1 3">Metabolic intermediate biosynthesis; chorismate biosynthesis; chorismate from D-erythrose 4-phosphate and phosphoenolpyruvate: step 4/7.</text>
</comment>
<dbReference type="GO" id="GO:0008652">
    <property type="term" value="P:amino acid biosynthetic process"/>
    <property type="evidence" value="ECO:0007669"/>
    <property type="project" value="UniProtKB-KW"/>
</dbReference>
<gene>
    <name evidence="3" type="primary">aroE</name>
    <name evidence="5" type="ORF">FX155_09670</name>
</gene>
<dbReference type="InterPro" id="IPR046346">
    <property type="entry name" value="Aminoacid_DH-like_N_sf"/>
</dbReference>
<evidence type="ECO:0000313" key="5">
    <source>
        <dbReference type="EMBL" id="MSS82859.1"/>
    </source>
</evidence>
<comment type="caution">
    <text evidence="5">The sequence shown here is derived from an EMBL/GenBank/DDBJ whole genome shotgun (WGS) entry which is preliminary data.</text>
</comment>
<protein>
    <recommendedName>
        <fullName evidence="3">Shikimate dehydrogenase (NADP(+))</fullName>
        <shortName evidence="3">SDH</shortName>
        <ecNumber evidence="3">1.1.1.25</ecNumber>
    </recommendedName>
</protein>
<dbReference type="UniPathway" id="UPA00053">
    <property type="reaction ID" value="UER00087"/>
</dbReference>
<evidence type="ECO:0000259" key="4">
    <source>
        <dbReference type="Pfam" id="PF08501"/>
    </source>
</evidence>
<accession>A0A6N7VME0</accession>
<dbReference type="GO" id="GO:0009423">
    <property type="term" value="P:chorismate biosynthetic process"/>
    <property type="evidence" value="ECO:0007669"/>
    <property type="project" value="UniProtKB-UniRule"/>
</dbReference>
<keyword evidence="3" id="KW-0521">NADP</keyword>
<name>A0A6N7VME0_ACIFE</name>
<dbReference type="EMBL" id="VULN01000015">
    <property type="protein sequence ID" value="MSS82859.1"/>
    <property type="molecule type" value="Genomic_DNA"/>
</dbReference>
<feature type="binding site" evidence="3">
    <location>
        <position position="84"/>
    </location>
    <ligand>
        <name>shikimate</name>
        <dbReference type="ChEBI" id="CHEBI:36208"/>
    </ligand>
</feature>
<keyword evidence="2 3" id="KW-0057">Aromatic amino acid biosynthesis</keyword>
<evidence type="ECO:0000313" key="6">
    <source>
        <dbReference type="Proteomes" id="UP000441455"/>
    </source>
</evidence>
<dbReference type="Pfam" id="PF08501">
    <property type="entry name" value="Shikimate_dh_N"/>
    <property type="match status" value="1"/>
</dbReference>
<dbReference type="PANTHER" id="PTHR21089">
    <property type="entry name" value="SHIKIMATE DEHYDROGENASE"/>
    <property type="match status" value="1"/>
</dbReference>
<dbReference type="GO" id="GO:0019632">
    <property type="term" value="P:shikimate metabolic process"/>
    <property type="evidence" value="ECO:0007669"/>
    <property type="project" value="TreeGrafter"/>
</dbReference>
<dbReference type="InterPro" id="IPR013708">
    <property type="entry name" value="Shikimate_DH-bd_N"/>
</dbReference>
<feature type="binding site" evidence="3">
    <location>
        <position position="239"/>
    </location>
    <ligand>
        <name>NADP(+)</name>
        <dbReference type="ChEBI" id="CHEBI:58349"/>
    </ligand>
</feature>
<feature type="binding site" evidence="3">
    <location>
        <begin position="123"/>
        <end position="127"/>
    </location>
    <ligand>
        <name>NADP(+)</name>
        <dbReference type="ChEBI" id="CHEBI:58349"/>
    </ligand>
</feature>
<dbReference type="GO" id="GO:0004764">
    <property type="term" value="F:shikimate 3-dehydrogenase (NADP+) activity"/>
    <property type="evidence" value="ECO:0007669"/>
    <property type="project" value="UniProtKB-UniRule"/>
</dbReference>
<dbReference type="InterPro" id="IPR036291">
    <property type="entry name" value="NAD(P)-bd_dom_sf"/>
</dbReference>
<evidence type="ECO:0000256" key="1">
    <source>
        <dbReference type="ARBA" id="ARBA00004871"/>
    </source>
</evidence>
<reference evidence="5 6" key="1">
    <citation type="submission" date="2019-08" db="EMBL/GenBank/DDBJ databases">
        <title>In-depth cultivation of the pig gut microbiome towards novel bacterial diversity and tailored functional studies.</title>
        <authorList>
            <person name="Wylensek D."/>
            <person name="Hitch T.C.A."/>
            <person name="Clavel T."/>
        </authorList>
    </citation>
    <scope>NUCLEOTIDE SEQUENCE [LARGE SCALE GENOMIC DNA]</scope>
    <source>
        <strain evidence="5 6">WCA-389-WT-5B</strain>
    </source>
</reference>
<comment type="caution">
    <text evidence="3">Lacks conserved residue(s) required for the propagation of feature annotation.</text>
</comment>
<dbReference type="Proteomes" id="UP000441455">
    <property type="component" value="Unassembled WGS sequence"/>
</dbReference>
<dbReference type="Gene3D" id="3.40.50.720">
    <property type="entry name" value="NAD(P)-binding Rossmann-like Domain"/>
    <property type="match status" value="1"/>
</dbReference>
<feature type="binding site" evidence="3">
    <location>
        <position position="99"/>
    </location>
    <ligand>
        <name>shikimate</name>
        <dbReference type="ChEBI" id="CHEBI:36208"/>
    </ligand>
</feature>
<dbReference type="EC" id="1.1.1.25" evidence="3"/>
<proteinExistence type="inferred from homology"/>
<comment type="similarity">
    <text evidence="3">Belongs to the shikimate dehydrogenase family.</text>
</comment>
<dbReference type="PANTHER" id="PTHR21089:SF1">
    <property type="entry name" value="BIFUNCTIONAL 3-DEHYDROQUINATE DEHYDRATASE_SHIKIMATE DEHYDROGENASE, CHLOROPLASTIC"/>
    <property type="match status" value="1"/>
</dbReference>
<dbReference type="Gene3D" id="3.40.50.10860">
    <property type="entry name" value="Leucine Dehydrogenase, chain A, domain 1"/>
    <property type="match status" value="1"/>
</dbReference>
<dbReference type="CDD" id="cd01065">
    <property type="entry name" value="NAD_bind_Shikimate_DH"/>
    <property type="match status" value="1"/>
</dbReference>
<dbReference type="GO" id="GO:0005829">
    <property type="term" value="C:cytosol"/>
    <property type="evidence" value="ECO:0007669"/>
    <property type="project" value="TreeGrafter"/>
</dbReference>
<sequence>MKFGLLGRVLGHSLSPQIHQAIFRALGTGDTYGLLEQEPEEVPCFVRENPEGLRGSNVTIPYKETVIPYLTAIAPEAEKIGAVNTLSFTPDGVKGYNTDYLGFDRMLQAAGIGLEGRDVTVLGNGGAAKAVLQVLADRKAASIRILVRDREKAGQALAHFLAQRPDTRLETYEEALEGSEGGQVIINTTPVGMYPKVEASPVPAEFTGRFAAAVDIIYNPKETWFLADGRKAGAKTCNGLYMLVAQAVASEEIWQGKTLDPALIPAIMKQLEATFHG</sequence>
<evidence type="ECO:0000256" key="3">
    <source>
        <dbReference type="HAMAP-Rule" id="MF_00222"/>
    </source>
</evidence>
<dbReference type="SUPFAM" id="SSF53223">
    <property type="entry name" value="Aminoacid dehydrogenase-like, N-terminal domain"/>
    <property type="match status" value="1"/>
</dbReference>
<evidence type="ECO:0000256" key="2">
    <source>
        <dbReference type="ARBA" id="ARBA00023141"/>
    </source>
</evidence>
<feature type="binding site" evidence="3">
    <location>
        <position position="59"/>
    </location>
    <ligand>
        <name>shikimate</name>
        <dbReference type="ChEBI" id="CHEBI:36208"/>
    </ligand>
</feature>
<keyword evidence="3" id="KW-0028">Amino-acid biosynthesis</keyword>